<sequence length="170" mass="19543">MELLHIKYFKQFNSSCDSGQCENKLTNKENENENKEVNKESFADQKPSNLESKLDTLLERISNLENDIKTIANEKDLDSMDQSIEEENYHNLPYNPSAESHYGYSFLPPSQWYPTPPQPPICVREKKNNVCPSISDSGFTGVMEWQESNNISKPMGINTAYIDENLNLKK</sequence>
<evidence type="ECO:0000313" key="2">
    <source>
        <dbReference type="EMBL" id="QHS77179.1"/>
    </source>
</evidence>
<dbReference type="AlphaFoldDB" id="A0A6C0ABU3"/>
<feature type="region of interest" description="Disordered" evidence="1">
    <location>
        <begin position="27"/>
        <end position="46"/>
    </location>
</feature>
<name>A0A6C0ABU3_9ZZZZ</name>
<evidence type="ECO:0000256" key="1">
    <source>
        <dbReference type="SAM" id="MobiDB-lite"/>
    </source>
</evidence>
<accession>A0A6C0ABU3</accession>
<reference evidence="2" key="1">
    <citation type="journal article" date="2020" name="Nature">
        <title>Giant virus diversity and host interactions through global metagenomics.</title>
        <authorList>
            <person name="Schulz F."/>
            <person name="Roux S."/>
            <person name="Paez-Espino D."/>
            <person name="Jungbluth S."/>
            <person name="Walsh D.A."/>
            <person name="Denef V.J."/>
            <person name="McMahon K.D."/>
            <person name="Konstantinidis K.T."/>
            <person name="Eloe-Fadrosh E.A."/>
            <person name="Kyrpides N.C."/>
            <person name="Woyke T."/>
        </authorList>
    </citation>
    <scope>NUCLEOTIDE SEQUENCE</scope>
    <source>
        <strain evidence="2">GVMAG-S-1004661-13</strain>
    </source>
</reference>
<protein>
    <submittedName>
        <fullName evidence="2">Uncharacterized protein</fullName>
    </submittedName>
</protein>
<dbReference type="EMBL" id="MN740543">
    <property type="protein sequence ID" value="QHS77179.1"/>
    <property type="molecule type" value="Genomic_DNA"/>
</dbReference>
<feature type="compositionally biased region" description="Basic and acidic residues" evidence="1">
    <location>
        <begin position="27"/>
        <end position="43"/>
    </location>
</feature>
<organism evidence="2">
    <name type="scientific">viral metagenome</name>
    <dbReference type="NCBI Taxonomy" id="1070528"/>
    <lineage>
        <taxon>unclassified sequences</taxon>
        <taxon>metagenomes</taxon>
        <taxon>organismal metagenomes</taxon>
    </lineage>
</organism>
<proteinExistence type="predicted"/>